<sequence length="237" mass="23149">MLLTACGGDKKKDPAPTTGMVNGQISPANAVTTVTATSGGTPATTATATPNASGVYAFAALAPGTYTLSYTPAAGFATPAPQTVTVAAGETVTAAPVTVTVSVLGGSGSGFAYTVGGAPATATLVSANVLAGSLVLQGSSSSRTVSISLDQVPTGPRTYSFGGVGSTSEITVMEAAGSNFAEWNTTLAAGSGYVTITAVSANPRRVWGTFTAVAQPRGTGTTGTRTLTSGTFSNLSF</sequence>
<dbReference type="Proteomes" id="UP001499909">
    <property type="component" value="Unassembled WGS sequence"/>
</dbReference>
<evidence type="ECO:0000313" key="2">
    <source>
        <dbReference type="EMBL" id="GAA3921508.1"/>
    </source>
</evidence>
<dbReference type="InterPro" id="IPR013784">
    <property type="entry name" value="Carb-bd-like_fold"/>
</dbReference>
<feature type="region of interest" description="Disordered" evidence="1">
    <location>
        <begin position="1"/>
        <end position="24"/>
    </location>
</feature>
<comment type="caution">
    <text evidence="2">The sequence shown here is derived from an EMBL/GenBank/DDBJ whole genome shotgun (WGS) entry which is preliminary data.</text>
</comment>
<gene>
    <name evidence="2" type="ORF">GCM10022406_04550</name>
</gene>
<name>A0ABP7MES2_9BACT</name>
<organism evidence="2 3">
    <name type="scientific">Hymenobacter algoricola</name>
    <dbReference type="NCBI Taxonomy" id="486267"/>
    <lineage>
        <taxon>Bacteria</taxon>
        <taxon>Pseudomonadati</taxon>
        <taxon>Bacteroidota</taxon>
        <taxon>Cytophagia</taxon>
        <taxon>Cytophagales</taxon>
        <taxon>Hymenobacteraceae</taxon>
        <taxon>Hymenobacter</taxon>
    </lineage>
</organism>
<accession>A0ABP7MES2</accession>
<evidence type="ECO:0000256" key="1">
    <source>
        <dbReference type="SAM" id="MobiDB-lite"/>
    </source>
</evidence>
<evidence type="ECO:0008006" key="4">
    <source>
        <dbReference type="Google" id="ProtNLM"/>
    </source>
</evidence>
<protein>
    <recommendedName>
        <fullName evidence="4">Carboxypeptidase regulatory-like domain-containing protein</fullName>
    </recommendedName>
</protein>
<keyword evidence="3" id="KW-1185">Reference proteome</keyword>
<evidence type="ECO:0000313" key="3">
    <source>
        <dbReference type="Proteomes" id="UP001499909"/>
    </source>
</evidence>
<dbReference type="SUPFAM" id="SSF49452">
    <property type="entry name" value="Starch-binding domain-like"/>
    <property type="match status" value="1"/>
</dbReference>
<proteinExistence type="predicted"/>
<dbReference type="EMBL" id="BAABDH010000011">
    <property type="protein sequence ID" value="GAA3921508.1"/>
    <property type="molecule type" value="Genomic_DNA"/>
</dbReference>
<reference evidence="3" key="1">
    <citation type="journal article" date="2019" name="Int. J. Syst. Evol. Microbiol.">
        <title>The Global Catalogue of Microorganisms (GCM) 10K type strain sequencing project: providing services to taxonomists for standard genome sequencing and annotation.</title>
        <authorList>
            <consortium name="The Broad Institute Genomics Platform"/>
            <consortium name="The Broad Institute Genome Sequencing Center for Infectious Disease"/>
            <person name="Wu L."/>
            <person name="Ma J."/>
        </authorList>
    </citation>
    <scope>NUCLEOTIDE SEQUENCE [LARGE SCALE GENOMIC DNA]</scope>
    <source>
        <strain evidence="3">JCM 17214</strain>
    </source>
</reference>
<dbReference type="Gene3D" id="2.60.40.1120">
    <property type="entry name" value="Carboxypeptidase-like, regulatory domain"/>
    <property type="match status" value="1"/>
</dbReference>